<organism evidence="1 2">
    <name type="scientific">Lactococcus lactis</name>
    <dbReference type="NCBI Taxonomy" id="1358"/>
    <lineage>
        <taxon>Bacteria</taxon>
        <taxon>Bacillati</taxon>
        <taxon>Bacillota</taxon>
        <taxon>Bacilli</taxon>
        <taxon>Lactobacillales</taxon>
        <taxon>Streptococcaceae</taxon>
        <taxon>Lactococcus</taxon>
    </lineage>
</organism>
<accession>A0AAE4NNB7</accession>
<dbReference type="EMBL" id="JAWHVL010000006">
    <property type="protein sequence ID" value="MDV2631708.1"/>
    <property type="molecule type" value="Genomic_DNA"/>
</dbReference>
<dbReference type="Proteomes" id="UP001186047">
    <property type="component" value="Unassembled WGS sequence"/>
</dbReference>
<reference evidence="1" key="1">
    <citation type="submission" date="2023-10" db="EMBL/GenBank/DDBJ databases">
        <title>Production of high quality cheese from raw caw milk (raw cheese).</title>
        <authorList>
            <person name="Samouris G."/>
        </authorList>
    </citation>
    <scope>NUCLEOTIDE SEQUENCE</scope>
    <source>
        <strain evidence="1">M17-3</strain>
    </source>
</reference>
<evidence type="ECO:0000313" key="2">
    <source>
        <dbReference type="Proteomes" id="UP001186047"/>
    </source>
</evidence>
<protein>
    <submittedName>
        <fullName evidence="1">Muramidase</fullName>
    </submittedName>
</protein>
<evidence type="ECO:0000313" key="1">
    <source>
        <dbReference type="EMBL" id="MDV2631708.1"/>
    </source>
</evidence>
<name>A0AAE4NNB7_9LACT</name>
<sequence length="169" mass="19173">MTKAILISGTENTGKTTAINNLYDYYTSKEGRKAKVLFKIPKRTDPKHPDISAILEYEVKDEKKLVVLISAGDSKGDIVNQKNNIVDELRKLSKVTTDVDYWIFTSRTRGANYSSAISIATALDHEYTEYPTLDAYYKKPSSRFIKYSLSKMNLINSLFIDNIISSEKL</sequence>
<dbReference type="RefSeq" id="WP_017864502.1">
    <property type="nucleotide sequence ID" value="NZ_CP059049.1"/>
</dbReference>
<proteinExistence type="predicted"/>
<dbReference type="AlphaFoldDB" id="A0AAE4NNB7"/>
<comment type="caution">
    <text evidence="1">The sequence shown here is derived from an EMBL/GenBank/DDBJ whole genome shotgun (WGS) entry which is preliminary data.</text>
</comment>
<gene>
    <name evidence="1" type="ORF">RZO31_02290</name>
</gene>